<dbReference type="Gene3D" id="1.10.150.50">
    <property type="entry name" value="Transcription Factor, Ets-1"/>
    <property type="match status" value="1"/>
</dbReference>
<feature type="compositionally biased region" description="Basic residues" evidence="4">
    <location>
        <begin position="355"/>
        <end position="382"/>
    </location>
</feature>
<dbReference type="SMART" id="SM00413">
    <property type="entry name" value="ETS"/>
    <property type="match status" value="1"/>
</dbReference>
<dbReference type="PANTHER" id="PTHR11849">
    <property type="entry name" value="ETS"/>
    <property type="match status" value="1"/>
</dbReference>
<evidence type="ECO:0000256" key="1">
    <source>
        <dbReference type="ARBA" id="ARBA00005562"/>
    </source>
</evidence>
<proteinExistence type="inferred from homology"/>
<feature type="compositionally biased region" description="Low complexity" evidence="4">
    <location>
        <begin position="332"/>
        <end position="343"/>
    </location>
</feature>
<keyword evidence="8" id="KW-1185">Reference proteome</keyword>
<dbReference type="Pfam" id="PF02198">
    <property type="entry name" value="SAM_PNT"/>
    <property type="match status" value="1"/>
</dbReference>
<evidence type="ECO:0000256" key="4">
    <source>
        <dbReference type="SAM" id="MobiDB-lite"/>
    </source>
</evidence>
<accession>A0ABM0M9S5</accession>
<dbReference type="PROSITE" id="PS50105">
    <property type="entry name" value="SAM_DOMAIN"/>
    <property type="match status" value="1"/>
</dbReference>
<sequence length="494" mass="57417">MNSSWILDELSLLEDFPARPRVEVRPTYDQFYADPPMSNDRLSDIGLGCKVNLPQSSPPVSPVYTTLRSASSTGTINMQERYTESGTGLYDEWKSMSPYLWTQEHVLSWLRQCMYEIDDYSDIQMQDFNLTGQQLMQMTKDDFMQNATKNGAILYEKLLFQRSLHNEACYINEPSIFSEDNSFTNDMAPMPFDDDVLPMEGKSKFILVYLSRYCYGALYRQEMQISNICKIYLLIIIYFFTTIDIKNAIFPTEHEPCQEFLNFINELGAESAPTNAYDDVPVVSPSASSSQYTESEPSEPPSPDQPMDIFTRIESGFARTREDSLGEDSYESDSSSDNHSVFSTESLPVDVNVPPKRRHVGGKNLKLIKRPARRPGRPRKQKTFSSDDDDEFAYSRKTEGMKGNHLWEFIRDLLKNSQFNPEYIRWEDDKTGMFKIVQSERIAFAWGRKKNNPRMTYEKLSRAMRYYYKRDILERVDGRRLVYKFGKNAYGWKN</sequence>
<comment type="subcellular location">
    <subcellularLocation>
        <location evidence="3">Nucleus</location>
    </subcellularLocation>
</comment>
<evidence type="ECO:0000313" key="9">
    <source>
        <dbReference type="RefSeq" id="XP_006816766.1"/>
    </source>
</evidence>
<dbReference type="Gene3D" id="1.10.10.10">
    <property type="entry name" value="Winged helix-like DNA-binding domain superfamily/Winged helix DNA-binding domain"/>
    <property type="match status" value="1"/>
</dbReference>
<protein>
    <submittedName>
        <fullName evidence="9">Uncharacterized protein LOC100368128</fullName>
    </submittedName>
</protein>
<dbReference type="InterPro" id="IPR001660">
    <property type="entry name" value="SAM"/>
</dbReference>
<feature type="region of interest" description="Disordered" evidence="4">
    <location>
        <begin position="275"/>
        <end position="309"/>
    </location>
</feature>
<keyword evidence="3" id="KW-0539">Nucleus</keyword>
<dbReference type="Pfam" id="PF00178">
    <property type="entry name" value="Ets"/>
    <property type="match status" value="1"/>
</dbReference>
<evidence type="ECO:0000259" key="6">
    <source>
        <dbReference type="PROSITE" id="PS50105"/>
    </source>
</evidence>
<dbReference type="InterPro" id="IPR036390">
    <property type="entry name" value="WH_DNA-bd_sf"/>
</dbReference>
<dbReference type="PANTHER" id="PTHR11849:SF190">
    <property type="entry name" value="ETS-DOMAIN PROTEIN"/>
    <property type="match status" value="1"/>
</dbReference>
<dbReference type="PROSITE" id="PS51433">
    <property type="entry name" value="PNT"/>
    <property type="match status" value="1"/>
</dbReference>
<evidence type="ECO:0000259" key="5">
    <source>
        <dbReference type="PROSITE" id="PS50061"/>
    </source>
</evidence>
<feature type="domain" description="PNT" evidence="7">
    <location>
        <begin position="80"/>
        <end position="165"/>
    </location>
</feature>
<comment type="similarity">
    <text evidence="1 3">Belongs to the ETS family.</text>
</comment>
<gene>
    <name evidence="9" type="primary">LOC100368128</name>
</gene>
<reference evidence="9" key="1">
    <citation type="submission" date="2025-08" db="UniProtKB">
        <authorList>
            <consortium name="RefSeq"/>
        </authorList>
    </citation>
    <scope>IDENTIFICATION</scope>
    <source>
        <tissue evidence="9">Testes</tissue>
    </source>
</reference>
<dbReference type="InterPro" id="IPR000418">
    <property type="entry name" value="Ets_dom"/>
</dbReference>
<feature type="region of interest" description="Disordered" evidence="4">
    <location>
        <begin position="321"/>
        <end position="391"/>
    </location>
</feature>
<dbReference type="InterPro" id="IPR003118">
    <property type="entry name" value="Pointed_dom"/>
</dbReference>
<dbReference type="SUPFAM" id="SSF47769">
    <property type="entry name" value="SAM/Pointed domain"/>
    <property type="match status" value="1"/>
</dbReference>
<dbReference type="SUPFAM" id="SSF46785">
    <property type="entry name" value="Winged helix' DNA-binding domain"/>
    <property type="match status" value="1"/>
</dbReference>
<name>A0ABM0M9S5_SACKO</name>
<dbReference type="GeneID" id="100368128"/>
<dbReference type="RefSeq" id="XP_006816766.1">
    <property type="nucleotide sequence ID" value="XM_006816703.1"/>
</dbReference>
<dbReference type="PRINTS" id="PR00454">
    <property type="entry name" value="ETSDOMAIN"/>
</dbReference>
<feature type="domain" description="ETS" evidence="5">
    <location>
        <begin position="404"/>
        <end position="486"/>
    </location>
</feature>
<evidence type="ECO:0000256" key="3">
    <source>
        <dbReference type="RuleBase" id="RU004019"/>
    </source>
</evidence>
<feature type="domain" description="SAM" evidence="6">
    <location>
        <begin position="101"/>
        <end position="145"/>
    </location>
</feature>
<evidence type="ECO:0000256" key="2">
    <source>
        <dbReference type="ARBA" id="ARBA00023125"/>
    </source>
</evidence>
<dbReference type="InterPro" id="IPR013761">
    <property type="entry name" value="SAM/pointed_sf"/>
</dbReference>
<evidence type="ECO:0000259" key="7">
    <source>
        <dbReference type="PROSITE" id="PS51433"/>
    </source>
</evidence>
<dbReference type="PROSITE" id="PS50061">
    <property type="entry name" value="ETS_DOMAIN_3"/>
    <property type="match status" value="1"/>
</dbReference>
<feature type="compositionally biased region" description="Low complexity" evidence="4">
    <location>
        <begin position="280"/>
        <end position="295"/>
    </location>
</feature>
<dbReference type="Proteomes" id="UP000694865">
    <property type="component" value="Unplaced"/>
</dbReference>
<dbReference type="SMART" id="SM00251">
    <property type="entry name" value="SAM_PNT"/>
    <property type="match status" value="1"/>
</dbReference>
<organism evidence="8 9">
    <name type="scientific">Saccoglossus kowalevskii</name>
    <name type="common">Acorn worm</name>
    <dbReference type="NCBI Taxonomy" id="10224"/>
    <lineage>
        <taxon>Eukaryota</taxon>
        <taxon>Metazoa</taxon>
        <taxon>Hemichordata</taxon>
        <taxon>Enteropneusta</taxon>
        <taxon>Harrimaniidae</taxon>
        <taxon>Saccoglossus</taxon>
    </lineage>
</organism>
<dbReference type="InterPro" id="IPR046328">
    <property type="entry name" value="ETS_fam"/>
</dbReference>
<dbReference type="InterPro" id="IPR036388">
    <property type="entry name" value="WH-like_DNA-bd_sf"/>
</dbReference>
<keyword evidence="2 3" id="KW-0238">DNA-binding</keyword>
<evidence type="ECO:0000313" key="8">
    <source>
        <dbReference type="Proteomes" id="UP000694865"/>
    </source>
</evidence>